<dbReference type="SUPFAM" id="SSF57716">
    <property type="entry name" value="Glucocorticoid receptor-like (DNA-binding domain)"/>
    <property type="match status" value="1"/>
</dbReference>
<evidence type="ECO:0000256" key="2">
    <source>
        <dbReference type="ARBA" id="ARBA00022771"/>
    </source>
</evidence>
<dbReference type="CDD" id="cd00202">
    <property type="entry name" value="ZnF_GATA"/>
    <property type="match status" value="1"/>
</dbReference>
<name>A0A0C2SXA1_AMAMK</name>
<dbReference type="PANTHER" id="PTHR47172:SF24">
    <property type="entry name" value="GATA ZINC FINGER DOMAIN-CONTAINING PROTEIN 14-RELATED"/>
    <property type="match status" value="1"/>
</dbReference>
<dbReference type="PROSITE" id="PS50114">
    <property type="entry name" value="GATA_ZN_FINGER_2"/>
    <property type="match status" value="1"/>
</dbReference>
<evidence type="ECO:0000313" key="10">
    <source>
        <dbReference type="Proteomes" id="UP000054549"/>
    </source>
</evidence>
<dbReference type="EMBL" id="KN818330">
    <property type="protein sequence ID" value="KIL58764.1"/>
    <property type="molecule type" value="Genomic_DNA"/>
</dbReference>
<feature type="compositionally biased region" description="Pro residues" evidence="7">
    <location>
        <begin position="44"/>
        <end position="57"/>
    </location>
</feature>
<keyword evidence="4" id="KW-0805">Transcription regulation</keyword>
<evidence type="ECO:0000313" key="9">
    <source>
        <dbReference type="EMBL" id="KIL58764.1"/>
    </source>
</evidence>
<protein>
    <recommendedName>
        <fullName evidence="8">GATA-type domain-containing protein</fullName>
    </recommendedName>
</protein>
<gene>
    <name evidence="9" type="ORF">M378DRAFT_170228</name>
</gene>
<feature type="compositionally biased region" description="Pro residues" evidence="7">
    <location>
        <begin position="92"/>
        <end position="102"/>
    </location>
</feature>
<feature type="compositionally biased region" description="Basic and acidic residues" evidence="7">
    <location>
        <begin position="339"/>
        <end position="352"/>
    </location>
</feature>
<feature type="compositionally biased region" description="Pro residues" evidence="7">
    <location>
        <begin position="163"/>
        <end position="173"/>
    </location>
</feature>
<sequence>MASARFPPNSNDFRLPSLKDLNFPYRPLQDEQQPWKHPQSHENPPFPQSSPVQPPTQPKRQRASLQHLPGSPYPPQFAPYPQQQPLPTSYPSAPPPPPPPPSHEQIHPHPVYPPYPPQYNPPRPPHPHANPYSSPGPPPSAPPPQGTWIPPHHQPTAHLHHQPLPPSPMPPQHHQPQSHHQQPPTPSHVAPHAVTHHPPSQVAHLPPATQPQPQPLQHLHPHPQQPQLQQSFSRSAAVVPTQVDARHANEAEDLGPMPSLRDGLMHEVVKNCSTLYSFAKNHVQLQTAISHAQPSPADLTDMSHLAIQVVRMLEEWKHNNCAEVNSIKLDNSNGFTTIDDSRAPKRPWEDMSRNGAQDDPDTNEDESTADKTQTTAEQDMELIRTKRASSTAGGSGVAGQPKSKYRKRSRATPPGKCHSCNIRETPEWRRGPDGARTLCNACGLHYAKLMRKKEKSGSGNSEQISLEDLRASARSGDMEKNRSKAPRTQQSSDSPSHEDGNKQVNQQQQAHQPPSQQQHHQGSFQVMSLGPESSGSDTTNHMQATTNQQTMSIPSHSWPTPASSSSAPTTIPHPSHVNASAARYAPDQFQHQSFMRSSQPVVIPQASPR</sequence>
<feature type="compositionally biased region" description="Pro residues" evidence="7">
    <location>
        <begin position="71"/>
        <end position="84"/>
    </location>
</feature>
<dbReference type="Gene3D" id="3.30.50.10">
    <property type="entry name" value="Erythroid Transcription Factor GATA-1, subunit A"/>
    <property type="match status" value="1"/>
</dbReference>
<accession>A0A0C2SXA1</accession>
<keyword evidence="1" id="KW-0479">Metal-binding</keyword>
<dbReference type="GO" id="GO:0006355">
    <property type="term" value="P:regulation of DNA-templated transcription"/>
    <property type="evidence" value="ECO:0007669"/>
    <property type="project" value="InterPro"/>
</dbReference>
<keyword evidence="2 6" id="KW-0863">Zinc-finger</keyword>
<reference evidence="9 10" key="1">
    <citation type="submission" date="2014-04" db="EMBL/GenBank/DDBJ databases">
        <title>Evolutionary Origins and Diversification of the Mycorrhizal Mutualists.</title>
        <authorList>
            <consortium name="DOE Joint Genome Institute"/>
            <consortium name="Mycorrhizal Genomics Consortium"/>
            <person name="Kohler A."/>
            <person name="Kuo A."/>
            <person name="Nagy L.G."/>
            <person name="Floudas D."/>
            <person name="Copeland A."/>
            <person name="Barry K.W."/>
            <person name="Cichocki N."/>
            <person name="Veneault-Fourrey C."/>
            <person name="LaButti K."/>
            <person name="Lindquist E.A."/>
            <person name="Lipzen A."/>
            <person name="Lundell T."/>
            <person name="Morin E."/>
            <person name="Murat C."/>
            <person name="Riley R."/>
            <person name="Ohm R."/>
            <person name="Sun H."/>
            <person name="Tunlid A."/>
            <person name="Henrissat B."/>
            <person name="Grigoriev I.V."/>
            <person name="Hibbett D.S."/>
            <person name="Martin F."/>
        </authorList>
    </citation>
    <scope>NUCLEOTIDE SEQUENCE [LARGE SCALE GENOMIC DNA]</scope>
    <source>
        <strain evidence="9 10">Koide BX008</strain>
    </source>
</reference>
<feature type="compositionally biased region" description="Polar residues" evidence="7">
    <location>
        <begin position="589"/>
        <end position="600"/>
    </location>
</feature>
<keyword evidence="10" id="KW-1185">Reference proteome</keyword>
<evidence type="ECO:0000256" key="4">
    <source>
        <dbReference type="ARBA" id="ARBA00023015"/>
    </source>
</evidence>
<keyword evidence="5" id="KW-0804">Transcription</keyword>
<feature type="compositionally biased region" description="Pro residues" evidence="7">
    <location>
        <begin position="110"/>
        <end position="145"/>
    </location>
</feature>
<dbReference type="OrthoDB" id="2162994at2759"/>
<dbReference type="InterPro" id="IPR013088">
    <property type="entry name" value="Znf_NHR/GATA"/>
</dbReference>
<feature type="compositionally biased region" description="Polar residues" evidence="7">
    <location>
        <begin position="522"/>
        <end position="553"/>
    </location>
</feature>
<dbReference type="InterPro" id="IPR000679">
    <property type="entry name" value="Znf_GATA"/>
</dbReference>
<dbReference type="GO" id="GO:0008270">
    <property type="term" value="F:zinc ion binding"/>
    <property type="evidence" value="ECO:0007669"/>
    <property type="project" value="UniProtKB-KW"/>
</dbReference>
<feature type="region of interest" description="Disordered" evidence="7">
    <location>
        <begin position="331"/>
        <end position="434"/>
    </location>
</feature>
<feature type="compositionally biased region" description="Acidic residues" evidence="7">
    <location>
        <begin position="358"/>
        <end position="367"/>
    </location>
</feature>
<proteinExistence type="predicted"/>
<dbReference type="PANTHER" id="PTHR47172">
    <property type="entry name" value="OS01G0976800 PROTEIN"/>
    <property type="match status" value="1"/>
</dbReference>
<evidence type="ECO:0000256" key="5">
    <source>
        <dbReference type="ARBA" id="ARBA00023163"/>
    </source>
</evidence>
<keyword evidence="3" id="KW-0862">Zinc</keyword>
<organism evidence="9 10">
    <name type="scientific">Amanita muscaria (strain Koide BX008)</name>
    <dbReference type="NCBI Taxonomy" id="946122"/>
    <lineage>
        <taxon>Eukaryota</taxon>
        <taxon>Fungi</taxon>
        <taxon>Dikarya</taxon>
        <taxon>Basidiomycota</taxon>
        <taxon>Agaricomycotina</taxon>
        <taxon>Agaricomycetes</taxon>
        <taxon>Agaricomycetidae</taxon>
        <taxon>Agaricales</taxon>
        <taxon>Pluteineae</taxon>
        <taxon>Amanitaceae</taxon>
        <taxon>Amanita</taxon>
    </lineage>
</organism>
<dbReference type="PROSITE" id="PS00344">
    <property type="entry name" value="GATA_ZN_FINGER_1"/>
    <property type="match status" value="1"/>
</dbReference>
<feature type="compositionally biased region" description="Low complexity" evidence="7">
    <location>
        <begin position="506"/>
        <end position="521"/>
    </location>
</feature>
<evidence type="ECO:0000256" key="1">
    <source>
        <dbReference type="ARBA" id="ARBA00022723"/>
    </source>
</evidence>
<evidence type="ECO:0000256" key="7">
    <source>
        <dbReference type="SAM" id="MobiDB-lite"/>
    </source>
</evidence>
<dbReference type="HOGENOM" id="CLU_021369_1_0_1"/>
<feature type="compositionally biased region" description="Low complexity" evidence="7">
    <location>
        <begin position="174"/>
        <end position="207"/>
    </location>
</feature>
<dbReference type="SMART" id="SM00401">
    <property type="entry name" value="ZnF_GATA"/>
    <property type="match status" value="1"/>
</dbReference>
<evidence type="ECO:0000259" key="8">
    <source>
        <dbReference type="PROSITE" id="PS50114"/>
    </source>
</evidence>
<evidence type="ECO:0000256" key="6">
    <source>
        <dbReference type="PROSITE-ProRule" id="PRU00094"/>
    </source>
</evidence>
<feature type="compositionally biased region" description="Low complexity" evidence="7">
    <location>
        <begin position="554"/>
        <end position="576"/>
    </location>
</feature>
<dbReference type="InParanoid" id="A0A0C2SXA1"/>
<dbReference type="AlphaFoldDB" id="A0A0C2SXA1"/>
<dbReference type="Proteomes" id="UP000054549">
    <property type="component" value="Unassembled WGS sequence"/>
</dbReference>
<feature type="compositionally biased region" description="Basic and acidic residues" evidence="7">
    <location>
        <begin position="424"/>
        <end position="433"/>
    </location>
</feature>
<feature type="region of interest" description="Disordered" evidence="7">
    <location>
        <begin position="1"/>
        <end position="240"/>
    </location>
</feature>
<feature type="domain" description="GATA-type" evidence="8">
    <location>
        <begin position="411"/>
        <end position="446"/>
    </location>
</feature>
<dbReference type="GO" id="GO:0043565">
    <property type="term" value="F:sequence-specific DNA binding"/>
    <property type="evidence" value="ECO:0007669"/>
    <property type="project" value="InterPro"/>
</dbReference>
<dbReference type="Pfam" id="PF00320">
    <property type="entry name" value="GATA"/>
    <property type="match status" value="1"/>
</dbReference>
<evidence type="ECO:0000256" key="3">
    <source>
        <dbReference type="ARBA" id="ARBA00022833"/>
    </source>
</evidence>
<dbReference type="STRING" id="946122.A0A0C2SXA1"/>
<feature type="region of interest" description="Disordered" evidence="7">
    <location>
        <begin position="451"/>
        <end position="609"/>
    </location>
</feature>
<feature type="compositionally biased region" description="Basic and acidic residues" evidence="7">
    <location>
        <begin position="467"/>
        <end position="482"/>
    </location>
</feature>